<dbReference type="Pfam" id="PF00584">
    <property type="entry name" value="SecE"/>
    <property type="match status" value="1"/>
</dbReference>
<comment type="subunit">
    <text evidence="8">Component of the Sec protein translocase complex. Heterotrimer consisting of SecY, SecE and SecG subunits. The heterotrimers can form oligomers, although 1 heterotrimer is thought to be able to translocate proteins. Interacts with the ribosome. Interacts with SecDF, and other proteins may be involved. Interacts with SecA.</text>
</comment>
<keyword evidence="8" id="KW-1003">Cell membrane</keyword>
<keyword evidence="2 8" id="KW-0813">Transport</keyword>
<evidence type="ECO:0000256" key="5">
    <source>
        <dbReference type="ARBA" id="ARBA00022989"/>
    </source>
</evidence>
<evidence type="ECO:0000313" key="9">
    <source>
        <dbReference type="EMBL" id="SMC52003.1"/>
    </source>
</evidence>
<keyword evidence="5 8" id="KW-1133">Transmembrane helix</keyword>
<dbReference type="GO" id="GO:0043952">
    <property type="term" value="P:protein transport by the Sec complex"/>
    <property type="evidence" value="ECO:0007669"/>
    <property type="project" value="UniProtKB-UniRule"/>
</dbReference>
<evidence type="ECO:0000256" key="2">
    <source>
        <dbReference type="ARBA" id="ARBA00022448"/>
    </source>
</evidence>
<dbReference type="RefSeq" id="WP_084016826.1">
    <property type="nucleotide sequence ID" value="NZ_FWXS01000003.1"/>
</dbReference>
<organism evidence="9 10">
    <name type="scientific">Moheibacter sediminis</name>
    <dbReference type="NCBI Taxonomy" id="1434700"/>
    <lineage>
        <taxon>Bacteria</taxon>
        <taxon>Pseudomonadati</taxon>
        <taxon>Bacteroidota</taxon>
        <taxon>Flavobacteriia</taxon>
        <taxon>Flavobacteriales</taxon>
        <taxon>Weeksellaceae</taxon>
        <taxon>Moheibacter</taxon>
    </lineage>
</organism>
<evidence type="ECO:0000256" key="3">
    <source>
        <dbReference type="ARBA" id="ARBA00022692"/>
    </source>
</evidence>
<dbReference type="AlphaFoldDB" id="A0A1W1ZUF6"/>
<keyword evidence="3 8" id="KW-0812">Transmembrane</keyword>
<comment type="similarity">
    <text evidence="8">Belongs to the SecE/SEC61-gamma family.</text>
</comment>
<comment type="subcellular location">
    <subcellularLocation>
        <location evidence="8">Cell membrane</location>
        <topology evidence="8">Single-pass membrane protein</topology>
    </subcellularLocation>
    <subcellularLocation>
        <location evidence="1">Membrane</location>
    </subcellularLocation>
</comment>
<evidence type="ECO:0000313" key="10">
    <source>
        <dbReference type="Proteomes" id="UP000192393"/>
    </source>
</evidence>
<reference evidence="9 10" key="1">
    <citation type="submission" date="2017-04" db="EMBL/GenBank/DDBJ databases">
        <authorList>
            <person name="Afonso C.L."/>
            <person name="Miller P.J."/>
            <person name="Scott M.A."/>
            <person name="Spackman E."/>
            <person name="Goraichik I."/>
            <person name="Dimitrov K.M."/>
            <person name="Suarez D.L."/>
            <person name="Swayne D.E."/>
        </authorList>
    </citation>
    <scope>NUCLEOTIDE SEQUENCE [LARGE SCALE GENOMIC DNA]</scope>
    <source>
        <strain evidence="9 10">CGMCC 1.12708</strain>
    </source>
</reference>
<dbReference type="Gene3D" id="1.20.5.1030">
    <property type="entry name" value="Preprotein translocase secy subunit"/>
    <property type="match status" value="1"/>
</dbReference>
<evidence type="ECO:0000256" key="8">
    <source>
        <dbReference type="HAMAP-Rule" id="MF_00422"/>
    </source>
</evidence>
<gene>
    <name evidence="8" type="primary">secE</name>
    <name evidence="9" type="ORF">SAMN06296427_103249</name>
</gene>
<name>A0A1W1ZUF6_9FLAO</name>
<keyword evidence="6 8" id="KW-0811">Translocation</keyword>
<accession>A0A1W1ZUF6</accession>
<proteinExistence type="inferred from homology"/>
<dbReference type="Proteomes" id="UP000192393">
    <property type="component" value="Unassembled WGS sequence"/>
</dbReference>
<dbReference type="GO" id="GO:0065002">
    <property type="term" value="P:intracellular protein transmembrane transport"/>
    <property type="evidence" value="ECO:0007669"/>
    <property type="project" value="UniProtKB-UniRule"/>
</dbReference>
<dbReference type="InterPro" id="IPR038379">
    <property type="entry name" value="SecE_sf"/>
</dbReference>
<dbReference type="GO" id="GO:0008320">
    <property type="term" value="F:protein transmembrane transporter activity"/>
    <property type="evidence" value="ECO:0007669"/>
    <property type="project" value="UniProtKB-UniRule"/>
</dbReference>
<keyword evidence="7 8" id="KW-0472">Membrane</keyword>
<dbReference type="GO" id="GO:0009306">
    <property type="term" value="P:protein secretion"/>
    <property type="evidence" value="ECO:0007669"/>
    <property type="project" value="UniProtKB-UniRule"/>
</dbReference>
<evidence type="ECO:0000256" key="4">
    <source>
        <dbReference type="ARBA" id="ARBA00022927"/>
    </source>
</evidence>
<dbReference type="HAMAP" id="MF_00422">
    <property type="entry name" value="SecE"/>
    <property type="match status" value="1"/>
</dbReference>
<dbReference type="STRING" id="1434700.SAMN06296427_103249"/>
<evidence type="ECO:0000256" key="1">
    <source>
        <dbReference type="ARBA" id="ARBA00004370"/>
    </source>
</evidence>
<keyword evidence="4 8" id="KW-0653">Protein transport</keyword>
<comment type="function">
    <text evidence="8">Essential subunit of the Sec protein translocation channel SecYEG. Clamps together the 2 halves of SecY. May contact the channel plug during translocation.</text>
</comment>
<dbReference type="InterPro" id="IPR005807">
    <property type="entry name" value="SecE_bac"/>
</dbReference>
<evidence type="ECO:0000256" key="7">
    <source>
        <dbReference type="ARBA" id="ARBA00023136"/>
    </source>
</evidence>
<sequence>MKIVNYIKSSYYEFKDHVTWPSWSSLQQDTIIVAIATVILAIFLYLVDTFFGDVVIKNIFTFLR</sequence>
<feature type="transmembrane region" description="Helical" evidence="8">
    <location>
        <begin position="31"/>
        <end position="56"/>
    </location>
</feature>
<dbReference type="EMBL" id="FWXS01000003">
    <property type="protein sequence ID" value="SMC52003.1"/>
    <property type="molecule type" value="Genomic_DNA"/>
</dbReference>
<dbReference type="GO" id="GO:0005886">
    <property type="term" value="C:plasma membrane"/>
    <property type="evidence" value="ECO:0007669"/>
    <property type="project" value="UniProtKB-SubCell"/>
</dbReference>
<dbReference type="InterPro" id="IPR001901">
    <property type="entry name" value="Translocase_SecE/Sec61-g"/>
</dbReference>
<keyword evidence="10" id="KW-1185">Reference proteome</keyword>
<dbReference type="GO" id="GO:0006605">
    <property type="term" value="P:protein targeting"/>
    <property type="evidence" value="ECO:0007669"/>
    <property type="project" value="UniProtKB-UniRule"/>
</dbReference>
<evidence type="ECO:0000256" key="6">
    <source>
        <dbReference type="ARBA" id="ARBA00023010"/>
    </source>
</evidence>
<dbReference type="NCBIfam" id="TIGR00964">
    <property type="entry name" value="secE_bact"/>
    <property type="match status" value="1"/>
</dbReference>
<protein>
    <recommendedName>
        <fullName evidence="8">Protein translocase subunit SecE</fullName>
    </recommendedName>
</protein>